<evidence type="ECO:0000313" key="9">
    <source>
        <dbReference type="EMBL" id="WWD16676.1"/>
    </source>
</evidence>
<dbReference type="PANTHER" id="PTHR12830:SF9">
    <property type="entry name" value="ANAPHASE-PROMOTING COMPLEX SUBUNIT 5"/>
    <property type="match status" value="1"/>
</dbReference>
<keyword evidence="4" id="KW-0498">Mitosis</keyword>
<evidence type="ECO:0000256" key="1">
    <source>
        <dbReference type="ARBA" id="ARBA00007450"/>
    </source>
</evidence>
<evidence type="ECO:0000256" key="2">
    <source>
        <dbReference type="ARBA" id="ARBA00016066"/>
    </source>
</evidence>
<proteinExistence type="inferred from homology"/>
<dbReference type="GO" id="GO:0005680">
    <property type="term" value="C:anaphase-promoting complex"/>
    <property type="evidence" value="ECO:0007669"/>
    <property type="project" value="InterPro"/>
</dbReference>
<dbReference type="InterPro" id="IPR026000">
    <property type="entry name" value="Apc5_dom"/>
</dbReference>
<feature type="domain" description="Anaphase-promoting complex subunit 5" evidence="8">
    <location>
        <begin position="235"/>
        <end position="317"/>
    </location>
</feature>
<dbReference type="AlphaFoldDB" id="A0AAJ8MVJ6"/>
<protein>
    <recommendedName>
        <fullName evidence="2">Anaphase-promoting complex subunit 5</fullName>
    </recommendedName>
</protein>
<reference evidence="9" key="2">
    <citation type="submission" date="2024-01" db="EMBL/GenBank/DDBJ databases">
        <title>Comparative genomics of Cryptococcus and Kwoniella reveals pathogenesis evolution and contrasting modes of karyotype evolution via chromosome fusion or intercentromeric recombination.</title>
        <authorList>
            <person name="Coelho M.A."/>
            <person name="David-Palma M."/>
            <person name="Shea T."/>
            <person name="Bowers K."/>
            <person name="McGinley-Smith S."/>
            <person name="Mohammad A.W."/>
            <person name="Gnirke A."/>
            <person name="Yurkov A.M."/>
            <person name="Nowrousian M."/>
            <person name="Sun S."/>
            <person name="Cuomo C.A."/>
            <person name="Heitman J."/>
        </authorList>
    </citation>
    <scope>NUCLEOTIDE SEQUENCE</scope>
    <source>
        <strain evidence="9">CBS 12478</strain>
    </source>
</reference>
<evidence type="ECO:0000256" key="4">
    <source>
        <dbReference type="ARBA" id="ARBA00022776"/>
    </source>
</evidence>
<dbReference type="Pfam" id="PF12862">
    <property type="entry name" value="ANAPC5"/>
    <property type="match status" value="1"/>
</dbReference>
<comment type="similarity">
    <text evidence="1">Belongs to the APC5 family.</text>
</comment>
<organism evidence="9 10">
    <name type="scientific">Kwoniella shandongensis</name>
    <dbReference type="NCBI Taxonomy" id="1734106"/>
    <lineage>
        <taxon>Eukaryota</taxon>
        <taxon>Fungi</taxon>
        <taxon>Dikarya</taxon>
        <taxon>Basidiomycota</taxon>
        <taxon>Agaricomycotina</taxon>
        <taxon>Tremellomycetes</taxon>
        <taxon>Tremellales</taxon>
        <taxon>Cryptococcaceae</taxon>
        <taxon>Kwoniella</taxon>
    </lineage>
</organism>
<keyword evidence="6" id="KW-0131">Cell cycle</keyword>
<dbReference type="RefSeq" id="XP_065822973.1">
    <property type="nucleotide sequence ID" value="XM_065966901.1"/>
</dbReference>
<evidence type="ECO:0000256" key="3">
    <source>
        <dbReference type="ARBA" id="ARBA00022618"/>
    </source>
</evidence>
<dbReference type="Proteomes" id="UP000322225">
    <property type="component" value="Chromosome 2"/>
</dbReference>
<dbReference type="GO" id="GO:0051301">
    <property type="term" value="P:cell division"/>
    <property type="evidence" value="ECO:0007669"/>
    <property type="project" value="UniProtKB-KW"/>
</dbReference>
<evidence type="ECO:0000259" key="8">
    <source>
        <dbReference type="Pfam" id="PF12862"/>
    </source>
</evidence>
<accession>A0AAJ8MVJ6</accession>
<dbReference type="GO" id="GO:0045842">
    <property type="term" value="P:positive regulation of mitotic metaphase/anaphase transition"/>
    <property type="evidence" value="ECO:0007669"/>
    <property type="project" value="TreeGrafter"/>
</dbReference>
<evidence type="ECO:0000256" key="6">
    <source>
        <dbReference type="ARBA" id="ARBA00023306"/>
    </source>
</evidence>
<sequence>MSSPRRRSKMPSNQGRGLSEPMLPLHLALGWIIVRVFPLNDDCQPLPVYSPLFTANILRIVAREVLEVASRPATFAALQSELDLHIRAESSEILKRNNKKRSRGQVVEEELESAERFQSWIAEFGERFKDVAEGCAFLDRLEKELRDRLNYSDDDEPTELPEPIERHSPLGVFSRKLLNTLRKLSFDETGHLAREVARWCGTDMGGPSKPVNMWSLDRKSGMEDTLDKRIQAMQDYQTANASGDYSNSLASLRRFYDYQFPSAGRGQHQHALLNIASFHFSTGGLDSARSAVDEAIRVARTAGDQECLEHCLSLSQRIITETKSVAFSSTETIRIHQGPIPTTRLAESSTPMDELWSVKAALDLGEPVHVAFRRVHSALGKEIQVEQSNGEEEQRAPKQWRTGQKLDMAAWHATQAGLWGMLAELHEVLALDDLTPWDDGRLTVILARAQRKAERAEYDDALAILLDLINLQGMTISAFHRWARVVWSLLERRAKMHDDTECQAYLSSLQPPKASFTQLGPGGPPRETGHPPPVDLESTAGSIQSTAKGGKTFSRQITLVQEEIRSSLRKASKLQSSSTPAHIILPHVFSAVQLSSELALWGMYRFGVVVMCEVLLSMEGMGMASKVIREIEQIWDQVLGSDDQEVIARGALCLGKAKLELALDAELADLLKEATNHIKQSLICATKLESRSLVMESTTLLSLISSLQEGDGETRDEMAERYVMAKMGEEGLSSQARFDLARKAAEIVKIVGVRVAEGWK</sequence>
<name>A0AAJ8MVJ6_9TREE</name>
<reference evidence="9" key="1">
    <citation type="submission" date="2017-08" db="EMBL/GenBank/DDBJ databases">
        <authorList>
            <person name="Cuomo C."/>
            <person name="Billmyre B."/>
            <person name="Heitman J."/>
        </authorList>
    </citation>
    <scope>NUCLEOTIDE SEQUENCE</scope>
    <source>
        <strain evidence="9">CBS 12478</strain>
    </source>
</reference>
<keyword evidence="10" id="KW-1185">Reference proteome</keyword>
<dbReference type="GO" id="GO:0070979">
    <property type="term" value="P:protein K11-linked ubiquitination"/>
    <property type="evidence" value="ECO:0007669"/>
    <property type="project" value="TreeGrafter"/>
</dbReference>
<dbReference type="EMBL" id="CP144052">
    <property type="protein sequence ID" value="WWD16676.1"/>
    <property type="molecule type" value="Genomic_DNA"/>
</dbReference>
<dbReference type="GO" id="GO:0031145">
    <property type="term" value="P:anaphase-promoting complex-dependent catabolic process"/>
    <property type="evidence" value="ECO:0007669"/>
    <property type="project" value="TreeGrafter"/>
</dbReference>
<gene>
    <name evidence="9" type="ORF">CI109_101106</name>
</gene>
<evidence type="ECO:0000256" key="5">
    <source>
        <dbReference type="ARBA" id="ARBA00022786"/>
    </source>
</evidence>
<keyword evidence="5" id="KW-0833">Ubl conjugation pathway</keyword>
<feature type="region of interest" description="Disordered" evidence="7">
    <location>
        <begin position="516"/>
        <end position="550"/>
    </location>
</feature>
<dbReference type="InterPro" id="IPR037679">
    <property type="entry name" value="Apc5"/>
</dbReference>
<evidence type="ECO:0000256" key="7">
    <source>
        <dbReference type="SAM" id="MobiDB-lite"/>
    </source>
</evidence>
<dbReference type="KEGG" id="ksn:43586876"/>
<evidence type="ECO:0000313" key="10">
    <source>
        <dbReference type="Proteomes" id="UP000322225"/>
    </source>
</evidence>
<dbReference type="PANTHER" id="PTHR12830">
    <property type="entry name" value="ANAPHASE-PROMOTING COMPLEX SUBUNIT 5"/>
    <property type="match status" value="1"/>
</dbReference>
<feature type="compositionally biased region" description="Polar residues" evidence="7">
    <location>
        <begin position="539"/>
        <end position="550"/>
    </location>
</feature>
<keyword evidence="3" id="KW-0132">Cell division</keyword>
<dbReference type="GeneID" id="43586876"/>